<sequence length="332" mass="36723">MPNDVRMRTLTIAAARGLLRSRDELRATGLTDRELSARVASGELRRVRRGRYVHARDWSGLWSEGRHLLEVAAVQMNSDPPGPLFTGVSAAVLHGLPLYRTAPRLVHAAIEGRRHTRSRMGIHWHDIPVPAHDVTVIDGIRCTSLDRTVLDVTATAHQEAAVAVADAALRRFAVVDGHHQDAELAGIWRGVLSGRAHLVSTRGIRQAREVISFADGRAQLPGESVSRLQLHRLGFRSVRLQEQVIGPDGETYWLDFAFERSRCFGEFDGRGKYTDPSMTGGATIEDIVMAEKRREDAVRGVTGWGLGRWESSHIRTPDALGARLQAFGIRPP</sequence>
<name>A0A0M2HM12_9MICO</name>
<organism evidence="1 2">
    <name type="scientific">Microbacterium hydrocarbonoxydans</name>
    <dbReference type="NCBI Taxonomy" id="273678"/>
    <lineage>
        <taxon>Bacteria</taxon>
        <taxon>Bacillati</taxon>
        <taxon>Actinomycetota</taxon>
        <taxon>Actinomycetes</taxon>
        <taxon>Micrococcales</taxon>
        <taxon>Microbacteriaceae</taxon>
        <taxon>Microbacterium</taxon>
    </lineage>
</organism>
<dbReference type="Proteomes" id="UP000033900">
    <property type="component" value="Unassembled WGS sequence"/>
</dbReference>
<dbReference type="PATRIC" id="fig|273678.4.peg.2535"/>
<accession>A0A0M2HM12</accession>
<dbReference type="AlphaFoldDB" id="A0A0M2HM12"/>
<keyword evidence="2" id="KW-1185">Reference proteome</keyword>
<protein>
    <recommendedName>
        <fullName evidence="3">Transcriptional regulator, AbiEi antitoxin, Type IV TA system</fullName>
    </recommendedName>
</protein>
<evidence type="ECO:0000313" key="1">
    <source>
        <dbReference type="EMBL" id="KJL47731.1"/>
    </source>
</evidence>
<dbReference type="EMBL" id="JYJB01000009">
    <property type="protein sequence ID" value="KJL47731.1"/>
    <property type="molecule type" value="Genomic_DNA"/>
</dbReference>
<dbReference type="STRING" id="273678.RS84_02530"/>
<proteinExistence type="predicted"/>
<reference evidence="1 2" key="1">
    <citation type="submission" date="2015-02" db="EMBL/GenBank/DDBJ databases">
        <title>Draft genome sequences of ten Microbacterium spp. with emphasis on heavy metal contaminated environments.</title>
        <authorList>
            <person name="Corretto E."/>
        </authorList>
    </citation>
    <scope>NUCLEOTIDE SEQUENCE [LARGE SCALE GENOMIC DNA]</scope>
    <source>
        <strain evidence="1 2">SA35</strain>
    </source>
</reference>
<evidence type="ECO:0008006" key="3">
    <source>
        <dbReference type="Google" id="ProtNLM"/>
    </source>
</evidence>
<comment type="caution">
    <text evidence="1">The sequence shown here is derived from an EMBL/GenBank/DDBJ whole genome shotgun (WGS) entry which is preliminary data.</text>
</comment>
<gene>
    <name evidence="1" type="ORF">RS84_02530</name>
</gene>
<evidence type="ECO:0000313" key="2">
    <source>
        <dbReference type="Proteomes" id="UP000033900"/>
    </source>
</evidence>